<dbReference type="Proteomes" id="UP000070501">
    <property type="component" value="Unassembled WGS sequence"/>
</dbReference>
<evidence type="ECO:0000313" key="1">
    <source>
        <dbReference type="EMBL" id="KXJ95548.1"/>
    </source>
</evidence>
<keyword evidence="2" id="KW-1185">Reference proteome</keyword>
<evidence type="ECO:0000313" key="2">
    <source>
        <dbReference type="Proteomes" id="UP000070501"/>
    </source>
</evidence>
<sequence>MGSERHSLCLFGSLVHNRRVRHVSTGSHLSNRMKCHSGSLRVVATDCGATCHIHGSADMPTCPLHMADTSSTLGCHRVHTTLTVCHGRSANICPSSSRDEQGAFEPRTREDLEEVFIMVPRVALLQLSRTWFLFMVATKLLDGGNGSSHKFTTLFQVIYRGVDDGSIGCILPGILIFFSRLQISRSCYRCHSRDQNLTWHPCATPSRRIIRPANKSPCYNRGERGRE</sequence>
<organism evidence="1 2">
    <name type="scientific">Microdochium bolleyi</name>
    <dbReference type="NCBI Taxonomy" id="196109"/>
    <lineage>
        <taxon>Eukaryota</taxon>
        <taxon>Fungi</taxon>
        <taxon>Dikarya</taxon>
        <taxon>Ascomycota</taxon>
        <taxon>Pezizomycotina</taxon>
        <taxon>Sordariomycetes</taxon>
        <taxon>Xylariomycetidae</taxon>
        <taxon>Xylariales</taxon>
        <taxon>Microdochiaceae</taxon>
        <taxon>Microdochium</taxon>
    </lineage>
</organism>
<reference evidence="2" key="1">
    <citation type="submission" date="2016-02" db="EMBL/GenBank/DDBJ databases">
        <title>Draft genome sequence of Microdochium bolleyi, a fungal endophyte of beachgrass.</title>
        <authorList>
            <consortium name="DOE Joint Genome Institute"/>
            <person name="David A.S."/>
            <person name="May G."/>
            <person name="Haridas S."/>
            <person name="Lim J."/>
            <person name="Wang M."/>
            <person name="Labutti K."/>
            <person name="Lipzen A."/>
            <person name="Barry K."/>
            <person name="Grigoriev I.V."/>
        </authorList>
    </citation>
    <scope>NUCLEOTIDE SEQUENCE [LARGE SCALE GENOMIC DNA]</scope>
    <source>
        <strain evidence="2">J235TASD1</strain>
    </source>
</reference>
<gene>
    <name evidence="1" type="ORF">Micbo1qcDRAFT_27241</name>
</gene>
<dbReference type="InParanoid" id="A0A136JEL5"/>
<dbReference type="EMBL" id="KQ964246">
    <property type="protein sequence ID" value="KXJ95548.1"/>
    <property type="molecule type" value="Genomic_DNA"/>
</dbReference>
<protein>
    <submittedName>
        <fullName evidence="1">Uncharacterized protein</fullName>
    </submittedName>
</protein>
<dbReference type="AlphaFoldDB" id="A0A136JEL5"/>
<accession>A0A136JEL5</accession>
<proteinExistence type="predicted"/>
<name>A0A136JEL5_9PEZI</name>